<dbReference type="SUPFAM" id="SSF46689">
    <property type="entry name" value="Homeodomain-like"/>
    <property type="match status" value="1"/>
</dbReference>
<dbReference type="InterPro" id="IPR049445">
    <property type="entry name" value="TetR_SbtR-like_C"/>
</dbReference>
<dbReference type="PRINTS" id="PR00455">
    <property type="entry name" value="HTHTETR"/>
</dbReference>
<feature type="DNA-binding region" description="H-T-H motif" evidence="4">
    <location>
        <begin position="35"/>
        <end position="54"/>
    </location>
</feature>
<dbReference type="InterPro" id="IPR001647">
    <property type="entry name" value="HTH_TetR"/>
</dbReference>
<organism evidence="6 7">
    <name type="scientific">Amycolatopsis ultiminotia</name>
    <dbReference type="NCBI Taxonomy" id="543629"/>
    <lineage>
        <taxon>Bacteria</taxon>
        <taxon>Bacillati</taxon>
        <taxon>Actinomycetota</taxon>
        <taxon>Actinomycetes</taxon>
        <taxon>Pseudonocardiales</taxon>
        <taxon>Pseudonocardiaceae</taxon>
        <taxon>Amycolatopsis</taxon>
    </lineage>
</organism>
<dbReference type="Pfam" id="PF00440">
    <property type="entry name" value="TetR_N"/>
    <property type="match status" value="1"/>
</dbReference>
<dbReference type="InterPro" id="IPR036271">
    <property type="entry name" value="Tet_transcr_reg_TetR-rel_C_sf"/>
</dbReference>
<evidence type="ECO:0000313" key="7">
    <source>
        <dbReference type="Proteomes" id="UP001500689"/>
    </source>
</evidence>
<evidence type="ECO:0000256" key="1">
    <source>
        <dbReference type="ARBA" id="ARBA00023015"/>
    </source>
</evidence>
<protein>
    <submittedName>
        <fullName evidence="6">TetR/AcrR family transcriptional regulator</fullName>
    </submittedName>
</protein>
<evidence type="ECO:0000256" key="3">
    <source>
        <dbReference type="ARBA" id="ARBA00023163"/>
    </source>
</evidence>
<dbReference type="RefSeq" id="WP_344859610.1">
    <property type="nucleotide sequence ID" value="NZ_BAAAZN010000005.1"/>
</dbReference>
<dbReference type="InterPro" id="IPR050109">
    <property type="entry name" value="HTH-type_TetR-like_transc_reg"/>
</dbReference>
<name>A0ABP6W302_9PSEU</name>
<evidence type="ECO:0000313" key="6">
    <source>
        <dbReference type="EMBL" id="GAA3542977.1"/>
    </source>
</evidence>
<feature type="domain" description="HTH tetR-type" evidence="5">
    <location>
        <begin position="13"/>
        <end position="72"/>
    </location>
</feature>
<keyword evidence="1" id="KW-0805">Transcription regulation</keyword>
<proteinExistence type="predicted"/>
<accession>A0ABP6W302</accession>
<dbReference type="Pfam" id="PF21597">
    <property type="entry name" value="TetR_C_43"/>
    <property type="match status" value="1"/>
</dbReference>
<keyword evidence="3" id="KW-0804">Transcription</keyword>
<dbReference type="SUPFAM" id="SSF48498">
    <property type="entry name" value="Tetracyclin repressor-like, C-terminal domain"/>
    <property type="match status" value="1"/>
</dbReference>
<dbReference type="PANTHER" id="PTHR30055">
    <property type="entry name" value="HTH-TYPE TRANSCRIPTIONAL REGULATOR RUTR"/>
    <property type="match status" value="1"/>
</dbReference>
<dbReference type="Proteomes" id="UP001500689">
    <property type="component" value="Unassembled WGS sequence"/>
</dbReference>
<dbReference type="PROSITE" id="PS50977">
    <property type="entry name" value="HTH_TETR_2"/>
    <property type="match status" value="1"/>
</dbReference>
<gene>
    <name evidence="6" type="ORF">GCM10022222_28340</name>
</gene>
<sequence>MNDSTPGLRADAERNRVAVVDAARAAFAEEGIGVSMAEIARRAGVGFATAQRRFPTKEALIAEVVREQLEHFEELIPRVEENADPWKAFTAPIRACCAQQANAPGLAASLAQVLAETSDPAIGQPITEVFTNLATRAMEAGQLRDDISLEDVFLILKANAGVVVNSPGQEKVASQRFVDLALRSLHGPLETTVSTEPDPR</sequence>
<evidence type="ECO:0000259" key="5">
    <source>
        <dbReference type="PROSITE" id="PS50977"/>
    </source>
</evidence>
<dbReference type="PANTHER" id="PTHR30055:SF234">
    <property type="entry name" value="HTH-TYPE TRANSCRIPTIONAL REGULATOR BETI"/>
    <property type="match status" value="1"/>
</dbReference>
<keyword evidence="7" id="KW-1185">Reference proteome</keyword>
<reference evidence="7" key="1">
    <citation type="journal article" date="2019" name="Int. J. Syst. Evol. Microbiol.">
        <title>The Global Catalogue of Microorganisms (GCM) 10K type strain sequencing project: providing services to taxonomists for standard genome sequencing and annotation.</title>
        <authorList>
            <consortium name="The Broad Institute Genomics Platform"/>
            <consortium name="The Broad Institute Genome Sequencing Center for Infectious Disease"/>
            <person name="Wu L."/>
            <person name="Ma J."/>
        </authorList>
    </citation>
    <scope>NUCLEOTIDE SEQUENCE [LARGE SCALE GENOMIC DNA]</scope>
    <source>
        <strain evidence="7">JCM 16898</strain>
    </source>
</reference>
<evidence type="ECO:0000256" key="2">
    <source>
        <dbReference type="ARBA" id="ARBA00023125"/>
    </source>
</evidence>
<comment type="caution">
    <text evidence="6">The sequence shown here is derived from an EMBL/GenBank/DDBJ whole genome shotgun (WGS) entry which is preliminary data.</text>
</comment>
<evidence type="ECO:0000256" key="4">
    <source>
        <dbReference type="PROSITE-ProRule" id="PRU00335"/>
    </source>
</evidence>
<dbReference type="EMBL" id="BAAAZN010000005">
    <property type="protein sequence ID" value="GAA3542977.1"/>
    <property type="molecule type" value="Genomic_DNA"/>
</dbReference>
<dbReference type="Gene3D" id="1.10.357.10">
    <property type="entry name" value="Tetracycline Repressor, domain 2"/>
    <property type="match status" value="1"/>
</dbReference>
<keyword evidence="2 4" id="KW-0238">DNA-binding</keyword>
<dbReference type="InterPro" id="IPR009057">
    <property type="entry name" value="Homeodomain-like_sf"/>
</dbReference>